<dbReference type="CDD" id="cd00082">
    <property type="entry name" value="HisKA"/>
    <property type="match status" value="1"/>
</dbReference>
<dbReference type="CDD" id="cd00075">
    <property type="entry name" value="HATPase"/>
    <property type="match status" value="1"/>
</dbReference>
<dbReference type="PANTHER" id="PTHR44936">
    <property type="entry name" value="SENSOR PROTEIN CREC"/>
    <property type="match status" value="1"/>
</dbReference>
<dbReference type="CDD" id="cd06225">
    <property type="entry name" value="HAMP"/>
    <property type="match status" value="1"/>
</dbReference>
<dbReference type="InterPro" id="IPR005467">
    <property type="entry name" value="His_kinase_dom"/>
</dbReference>
<dbReference type="STRING" id="311410.LA5095_04700"/>
<dbReference type="PROSITE" id="PS50885">
    <property type="entry name" value="HAMP"/>
    <property type="match status" value="1"/>
</dbReference>
<dbReference type="InterPro" id="IPR003661">
    <property type="entry name" value="HisK_dim/P_dom"/>
</dbReference>
<dbReference type="PRINTS" id="PR00344">
    <property type="entry name" value="BCTRLSENSOR"/>
</dbReference>
<sequence>MRRLFTSILMRRLYLQIYATIVASLVLVVILSGILWEVVGRDRHNRNILDTVSRFVALTLPAANASIADQRRTIEGLGEELDIALSLFDKNGQLIAAFGEADLPPERHAGKTGWFRTRGGPVLSLMLPDGRQLIADAHDGAPLGTLLNLLLTLVLVAVSVGIGVYPISRRLAKRLETLSRGVERIGSGDLHARVDVQGQDEVAQLALKFNAAADKIEKLVTAHRLLLANASHELRTPLARIKLGLEMEQTDQTAKRRSALQRDIAELDALIDEILVMSRLDGDTSMGQSEPVDLLALIAEECSRFDNCSYSGRAPEIVGDPRLLHRMLGNLLENGFKHGEPPVTISLSVAGNTVKIDVNDCGNGIAEQDRENVFQPFFRASDKQNVDGYGLGLPLVRKIAEAHGGTAFVVTGQEGASMLRVSLPLVSGAN</sequence>
<dbReference type="SMART" id="SM00304">
    <property type="entry name" value="HAMP"/>
    <property type="match status" value="1"/>
</dbReference>
<feature type="transmembrane region" description="Helical" evidence="10">
    <location>
        <begin position="12"/>
        <end position="36"/>
    </location>
</feature>
<accession>A0A0M7A0I2</accession>
<reference evidence="14" key="1">
    <citation type="submission" date="2015-07" db="EMBL/GenBank/DDBJ databases">
        <authorList>
            <person name="Rodrigo-Torres Lidia"/>
            <person name="Arahal R.David."/>
        </authorList>
    </citation>
    <scope>NUCLEOTIDE SEQUENCE [LARGE SCALE GENOMIC DNA]</scope>
    <source>
        <strain evidence="14">CECT 5096</strain>
    </source>
</reference>
<keyword evidence="5" id="KW-0597">Phosphoprotein</keyword>
<keyword evidence="10" id="KW-0472">Membrane</keyword>
<dbReference type="Gene3D" id="6.10.340.10">
    <property type="match status" value="1"/>
</dbReference>
<dbReference type="GO" id="GO:0005886">
    <property type="term" value="C:plasma membrane"/>
    <property type="evidence" value="ECO:0007669"/>
    <property type="project" value="UniProtKB-SubCell"/>
</dbReference>
<evidence type="ECO:0000256" key="10">
    <source>
        <dbReference type="SAM" id="Phobius"/>
    </source>
</evidence>
<dbReference type="GO" id="GO:0000155">
    <property type="term" value="F:phosphorelay sensor kinase activity"/>
    <property type="evidence" value="ECO:0007669"/>
    <property type="project" value="InterPro"/>
</dbReference>
<evidence type="ECO:0000256" key="7">
    <source>
        <dbReference type="ARBA" id="ARBA00022741"/>
    </source>
</evidence>
<evidence type="ECO:0000259" key="12">
    <source>
        <dbReference type="PROSITE" id="PS50885"/>
    </source>
</evidence>
<evidence type="ECO:0000256" key="6">
    <source>
        <dbReference type="ARBA" id="ARBA00022679"/>
    </source>
</evidence>
<dbReference type="InterPro" id="IPR036097">
    <property type="entry name" value="HisK_dim/P_sf"/>
</dbReference>
<dbReference type="SUPFAM" id="SSF55874">
    <property type="entry name" value="ATPase domain of HSP90 chaperone/DNA topoisomerase II/histidine kinase"/>
    <property type="match status" value="1"/>
</dbReference>
<keyword evidence="4" id="KW-1003">Cell membrane</keyword>
<dbReference type="Pfam" id="PF00512">
    <property type="entry name" value="HisKA"/>
    <property type="match status" value="1"/>
</dbReference>
<dbReference type="InterPro" id="IPR004358">
    <property type="entry name" value="Sig_transdc_His_kin-like_C"/>
</dbReference>
<dbReference type="AlphaFoldDB" id="A0A0M7A0I2"/>
<dbReference type="Pfam" id="PF02518">
    <property type="entry name" value="HATPase_c"/>
    <property type="match status" value="1"/>
</dbReference>
<dbReference type="SUPFAM" id="SSF158472">
    <property type="entry name" value="HAMP domain-like"/>
    <property type="match status" value="1"/>
</dbReference>
<dbReference type="GeneID" id="97669095"/>
<keyword evidence="10" id="KW-0812">Transmembrane</keyword>
<dbReference type="EC" id="2.7.13.3" evidence="3"/>
<dbReference type="InterPro" id="IPR003594">
    <property type="entry name" value="HATPase_dom"/>
</dbReference>
<evidence type="ECO:0000256" key="9">
    <source>
        <dbReference type="ARBA" id="ARBA00022840"/>
    </source>
</evidence>
<dbReference type="InterPro" id="IPR003660">
    <property type="entry name" value="HAMP_dom"/>
</dbReference>
<dbReference type="SMART" id="SM00387">
    <property type="entry name" value="HATPase_c"/>
    <property type="match status" value="1"/>
</dbReference>
<dbReference type="GO" id="GO:0005524">
    <property type="term" value="F:ATP binding"/>
    <property type="evidence" value="ECO:0007669"/>
    <property type="project" value="UniProtKB-KW"/>
</dbReference>
<dbReference type="Pfam" id="PF00672">
    <property type="entry name" value="HAMP"/>
    <property type="match status" value="1"/>
</dbReference>
<comment type="catalytic activity">
    <reaction evidence="1">
        <text>ATP + protein L-histidine = ADP + protein N-phospho-L-histidine.</text>
        <dbReference type="EC" id="2.7.13.3"/>
    </reaction>
</comment>
<evidence type="ECO:0000256" key="3">
    <source>
        <dbReference type="ARBA" id="ARBA00012438"/>
    </source>
</evidence>
<feature type="transmembrane region" description="Helical" evidence="10">
    <location>
        <begin position="146"/>
        <end position="167"/>
    </location>
</feature>
<keyword evidence="6 13" id="KW-0808">Transferase</keyword>
<evidence type="ECO:0000313" key="14">
    <source>
        <dbReference type="Proteomes" id="UP000049983"/>
    </source>
</evidence>
<dbReference type="Gene3D" id="3.30.565.10">
    <property type="entry name" value="Histidine kinase-like ATPase, C-terminal domain"/>
    <property type="match status" value="1"/>
</dbReference>
<dbReference type="EMBL" id="CXWC01000003">
    <property type="protein sequence ID" value="CTQ68107.1"/>
    <property type="molecule type" value="Genomic_DNA"/>
</dbReference>
<keyword evidence="8" id="KW-0418">Kinase</keyword>
<evidence type="ECO:0000256" key="4">
    <source>
        <dbReference type="ARBA" id="ARBA00022475"/>
    </source>
</evidence>
<evidence type="ECO:0000259" key="11">
    <source>
        <dbReference type="PROSITE" id="PS50109"/>
    </source>
</evidence>
<gene>
    <name evidence="13" type="primary">rstB</name>
    <name evidence="13" type="ORF">LA5096_01679</name>
</gene>
<evidence type="ECO:0000313" key="13">
    <source>
        <dbReference type="EMBL" id="CTQ68107.1"/>
    </source>
</evidence>
<comment type="subcellular location">
    <subcellularLocation>
        <location evidence="2">Cell membrane</location>
        <topology evidence="2">Multi-pass membrane protein</topology>
    </subcellularLocation>
</comment>
<keyword evidence="7" id="KW-0547">Nucleotide-binding</keyword>
<keyword evidence="9" id="KW-0067">ATP-binding</keyword>
<name>A0A0M7A0I2_9HYPH</name>
<evidence type="ECO:0000256" key="8">
    <source>
        <dbReference type="ARBA" id="ARBA00022777"/>
    </source>
</evidence>
<keyword evidence="10" id="KW-1133">Transmembrane helix</keyword>
<protein>
    <recommendedName>
        <fullName evidence="3">histidine kinase</fullName>
        <ecNumber evidence="3">2.7.13.3</ecNumber>
    </recommendedName>
</protein>
<keyword evidence="14" id="KW-1185">Reference proteome</keyword>
<proteinExistence type="predicted"/>
<evidence type="ECO:0000256" key="1">
    <source>
        <dbReference type="ARBA" id="ARBA00000085"/>
    </source>
</evidence>
<dbReference type="OrthoDB" id="9809766at2"/>
<dbReference type="PROSITE" id="PS50109">
    <property type="entry name" value="HIS_KIN"/>
    <property type="match status" value="1"/>
</dbReference>
<dbReference type="PANTHER" id="PTHR44936:SF10">
    <property type="entry name" value="SENSOR PROTEIN RSTB"/>
    <property type="match status" value="1"/>
</dbReference>
<feature type="domain" description="Histidine kinase" evidence="11">
    <location>
        <begin position="229"/>
        <end position="427"/>
    </location>
</feature>
<dbReference type="SUPFAM" id="SSF47384">
    <property type="entry name" value="Homodimeric domain of signal transducing histidine kinase"/>
    <property type="match status" value="1"/>
</dbReference>
<evidence type="ECO:0000256" key="5">
    <source>
        <dbReference type="ARBA" id="ARBA00022553"/>
    </source>
</evidence>
<dbReference type="SMART" id="SM00388">
    <property type="entry name" value="HisKA"/>
    <property type="match status" value="1"/>
</dbReference>
<dbReference type="Gene3D" id="1.10.287.130">
    <property type="match status" value="1"/>
</dbReference>
<organism evidence="13 14">
    <name type="scientific">Roseibium album</name>
    <dbReference type="NCBI Taxonomy" id="311410"/>
    <lineage>
        <taxon>Bacteria</taxon>
        <taxon>Pseudomonadati</taxon>
        <taxon>Pseudomonadota</taxon>
        <taxon>Alphaproteobacteria</taxon>
        <taxon>Hyphomicrobiales</taxon>
        <taxon>Stappiaceae</taxon>
        <taxon>Roseibium</taxon>
    </lineage>
</organism>
<dbReference type="Proteomes" id="UP000049983">
    <property type="component" value="Unassembled WGS sequence"/>
</dbReference>
<evidence type="ECO:0000256" key="2">
    <source>
        <dbReference type="ARBA" id="ARBA00004651"/>
    </source>
</evidence>
<dbReference type="RefSeq" id="WP_055119389.1">
    <property type="nucleotide sequence ID" value="NZ_CXWA01000007.1"/>
</dbReference>
<feature type="domain" description="HAMP" evidence="12">
    <location>
        <begin position="169"/>
        <end position="221"/>
    </location>
</feature>
<dbReference type="InterPro" id="IPR050980">
    <property type="entry name" value="2C_sensor_his_kinase"/>
</dbReference>
<dbReference type="InterPro" id="IPR036890">
    <property type="entry name" value="HATPase_C_sf"/>
</dbReference>